<dbReference type="InterPro" id="IPR032710">
    <property type="entry name" value="NTF2-like_dom_sf"/>
</dbReference>
<dbReference type="AlphaFoldDB" id="A0A2B7XNY3"/>
<proteinExistence type="predicted"/>
<accession>A0A2B7XNY3</accession>
<sequence>MAPSARLTTAQRYIANFGTLDPQTLAPLLAENYHHEFAPASLNPPGPFDKQGMLEHNARLRDIMSGFPVTAKEYVESESSNQVTVWATSQTVFRDEVKDKGVAEKEWEYQGEYVFMLWMEEGGERIERVVEFLDSKGTERLMGLMRRARGNREGQGI</sequence>
<comment type="caution">
    <text evidence="1">The sequence shown here is derived from an EMBL/GenBank/DDBJ whole genome shotgun (WGS) entry which is preliminary data.</text>
</comment>
<dbReference type="EMBL" id="PDNB01000084">
    <property type="protein sequence ID" value="PGH10640.1"/>
    <property type="molecule type" value="Genomic_DNA"/>
</dbReference>
<evidence type="ECO:0008006" key="3">
    <source>
        <dbReference type="Google" id="ProtNLM"/>
    </source>
</evidence>
<dbReference type="SUPFAM" id="SSF54427">
    <property type="entry name" value="NTF2-like"/>
    <property type="match status" value="1"/>
</dbReference>
<evidence type="ECO:0000313" key="1">
    <source>
        <dbReference type="EMBL" id="PGH10640.1"/>
    </source>
</evidence>
<dbReference type="Gene3D" id="3.10.450.50">
    <property type="match status" value="1"/>
</dbReference>
<dbReference type="Proteomes" id="UP000223968">
    <property type="component" value="Unassembled WGS sequence"/>
</dbReference>
<organism evidence="1 2">
    <name type="scientific">Helicocarpus griseus UAMH5409</name>
    <dbReference type="NCBI Taxonomy" id="1447875"/>
    <lineage>
        <taxon>Eukaryota</taxon>
        <taxon>Fungi</taxon>
        <taxon>Dikarya</taxon>
        <taxon>Ascomycota</taxon>
        <taxon>Pezizomycotina</taxon>
        <taxon>Eurotiomycetes</taxon>
        <taxon>Eurotiomycetidae</taxon>
        <taxon>Onygenales</taxon>
        <taxon>Ajellomycetaceae</taxon>
        <taxon>Helicocarpus</taxon>
    </lineage>
</organism>
<reference evidence="1 2" key="1">
    <citation type="submission" date="2017-10" db="EMBL/GenBank/DDBJ databases">
        <title>Comparative genomics in systemic dimorphic fungi from Ajellomycetaceae.</title>
        <authorList>
            <person name="Munoz J.F."/>
            <person name="Mcewen J.G."/>
            <person name="Clay O.K."/>
            <person name="Cuomo C.A."/>
        </authorList>
    </citation>
    <scope>NUCLEOTIDE SEQUENCE [LARGE SCALE GENOMIC DNA]</scope>
    <source>
        <strain evidence="1 2">UAMH5409</strain>
    </source>
</reference>
<dbReference type="OrthoDB" id="3758478at2759"/>
<protein>
    <recommendedName>
        <fullName evidence="3">SnoaL-like domain-containing protein</fullName>
    </recommendedName>
</protein>
<name>A0A2B7XNY3_9EURO</name>
<evidence type="ECO:0000313" key="2">
    <source>
        <dbReference type="Proteomes" id="UP000223968"/>
    </source>
</evidence>
<dbReference type="STRING" id="1447875.A0A2B7XNY3"/>
<gene>
    <name evidence="1" type="ORF">AJ79_05354</name>
</gene>
<keyword evidence="2" id="KW-1185">Reference proteome</keyword>